<dbReference type="RefSeq" id="WP_232057894.1">
    <property type="nucleotide sequence ID" value="NZ_AP019400.1"/>
</dbReference>
<dbReference type="KEGG" id="cohn:KCTCHS21_40960"/>
<reference evidence="2 3" key="1">
    <citation type="submission" date="2019-01" db="EMBL/GenBank/DDBJ databases">
        <title>Complete genome sequence of Cohnella hallensis HS21 isolated from Korean fir (Abies koreana) rhizospheric soil.</title>
        <authorList>
            <person name="Jiang L."/>
            <person name="Kang S.W."/>
            <person name="Kim S."/>
            <person name="Jung J."/>
            <person name="Kim C.Y."/>
            <person name="Kim D.H."/>
            <person name="Kim S.W."/>
            <person name="Lee J."/>
        </authorList>
    </citation>
    <scope>NUCLEOTIDE SEQUENCE [LARGE SCALE GENOMIC DNA]</scope>
    <source>
        <strain evidence="2 3">HS21</strain>
    </source>
</reference>
<dbReference type="EMBL" id="AP019400">
    <property type="protein sequence ID" value="BBI34697.1"/>
    <property type="molecule type" value="Genomic_DNA"/>
</dbReference>
<evidence type="ECO:0008006" key="4">
    <source>
        <dbReference type="Google" id="ProtNLM"/>
    </source>
</evidence>
<dbReference type="Pfam" id="PF09580">
    <property type="entry name" value="Spore_YhcN_YlaJ"/>
    <property type="match status" value="1"/>
</dbReference>
<name>A0A3T1D9B9_9BACL</name>
<protein>
    <recommendedName>
        <fullName evidence="4">Lipoprotein YlaJ</fullName>
    </recommendedName>
</protein>
<evidence type="ECO:0000313" key="2">
    <source>
        <dbReference type="EMBL" id="BBI34697.1"/>
    </source>
</evidence>
<feature type="region of interest" description="Disordered" evidence="1">
    <location>
        <begin position="163"/>
        <end position="185"/>
    </location>
</feature>
<dbReference type="AlphaFoldDB" id="A0A3T1D9B9"/>
<dbReference type="GO" id="GO:0030435">
    <property type="term" value="P:sporulation resulting in formation of a cellular spore"/>
    <property type="evidence" value="ECO:0007669"/>
    <property type="project" value="InterPro"/>
</dbReference>
<dbReference type="Proteomes" id="UP000289856">
    <property type="component" value="Chromosome"/>
</dbReference>
<dbReference type="NCBIfam" id="TIGR02898">
    <property type="entry name" value="spore_YhcN_YlaJ"/>
    <property type="match status" value="1"/>
</dbReference>
<dbReference type="InterPro" id="IPR019076">
    <property type="entry name" value="Spore_lipoprot_YhcN/YlaJ-like"/>
</dbReference>
<evidence type="ECO:0000256" key="1">
    <source>
        <dbReference type="SAM" id="MobiDB-lite"/>
    </source>
</evidence>
<sequence length="185" mass="20268">MKQYRIIAYGTTLLLLLTLTMGSAGCSKKHSAPMPTDNHLKTQAIHGTSKKIDNPKKVAAHLEMLARGVNGVKDANCVIFGKYAIVGIDVDEKMERSRVGTIKYSVAEAFRKDPYGIDAVVTADIDLSQRLREMRADIRHGRPLAGFAEELADIVGRVIPQIPRNIMPPSTPENTGTSSLNKLKK</sequence>
<dbReference type="InterPro" id="IPR014247">
    <property type="entry name" value="Spore_lipoprot_YhcN/YlaJ"/>
</dbReference>
<organism evidence="2 3">
    <name type="scientific">Cohnella abietis</name>
    <dbReference type="NCBI Taxonomy" id="2507935"/>
    <lineage>
        <taxon>Bacteria</taxon>
        <taxon>Bacillati</taxon>
        <taxon>Bacillota</taxon>
        <taxon>Bacilli</taxon>
        <taxon>Bacillales</taxon>
        <taxon>Paenibacillaceae</taxon>
        <taxon>Cohnella</taxon>
    </lineage>
</organism>
<feature type="compositionally biased region" description="Polar residues" evidence="1">
    <location>
        <begin position="172"/>
        <end position="185"/>
    </location>
</feature>
<evidence type="ECO:0000313" key="3">
    <source>
        <dbReference type="Proteomes" id="UP000289856"/>
    </source>
</evidence>
<dbReference type="PROSITE" id="PS51257">
    <property type="entry name" value="PROKAR_LIPOPROTEIN"/>
    <property type="match status" value="1"/>
</dbReference>
<accession>A0A3T1D9B9</accession>
<keyword evidence="3" id="KW-1185">Reference proteome</keyword>
<gene>
    <name evidence="2" type="ORF">KCTCHS21_40960</name>
</gene>
<proteinExistence type="predicted"/>